<dbReference type="GO" id="GO:0016020">
    <property type="term" value="C:membrane"/>
    <property type="evidence" value="ECO:0007669"/>
    <property type="project" value="InterPro"/>
</dbReference>
<accession>A0A2T6BEG0</accession>
<dbReference type="EMBL" id="QBKS01000002">
    <property type="protein sequence ID" value="PTX54452.1"/>
    <property type="molecule type" value="Genomic_DNA"/>
</dbReference>
<dbReference type="SUPFAM" id="SSF52540">
    <property type="entry name" value="P-loop containing nucleoside triphosphate hydrolases"/>
    <property type="match status" value="1"/>
</dbReference>
<evidence type="ECO:0000313" key="1">
    <source>
        <dbReference type="EMBL" id="PTX54452.1"/>
    </source>
</evidence>
<dbReference type="AlphaFoldDB" id="A0A2T6BEG0"/>
<dbReference type="InterPro" id="IPR027417">
    <property type="entry name" value="P-loop_NTPase"/>
</dbReference>
<protein>
    <submittedName>
        <fullName evidence="1">Sulfotransferase family protein</fullName>
    </submittedName>
</protein>
<evidence type="ECO:0000313" key="2">
    <source>
        <dbReference type="Proteomes" id="UP000243978"/>
    </source>
</evidence>
<dbReference type="Pfam" id="PF03567">
    <property type="entry name" value="Sulfotransfer_2"/>
    <property type="match status" value="1"/>
</dbReference>
<dbReference type="Proteomes" id="UP000243978">
    <property type="component" value="Unassembled WGS sequence"/>
</dbReference>
<gene>
    <name evidence="1" type="ORF">C8N43_3267</name>
</gene>
<dbReference type="Gene3D" id="3.40.50.300">
    <property type="entry name" value="P-loop containing nucleotide triphosphate hydrolases"/>
    <property type="match status" value="1"/>
</dbReference>
<dbReference type="RefSeq" id="WP_107846782.1">
    <property type="nucleotide sequence ID" value="NZ_QBKS01000002.1"/>
</dbReference>
<keyword evidence="2" id="KW-1185">Reference proteome</keyword>
<dbReference type="InterPro" id="IPR005331">
    <property type="entry name" value="Sulfotransferase"/>
</dbReference>
<proteinExistence type="predicted"/>
<reference evidence="1 2" key="1">
    <citation type="submission" date="2018-04" db="EMBL/GenBank/DDBJ databases">
        <title>Genomic Encyclopedia of Archaeal and Bacterial Type Strains, Phase II (KMG-II): from individual species to whole genera.</title>
        <authorList>
            <person name="Goeker M."/>
        </authorList>
    </citation>
    <scope>NUCLEOTIDE SEQUENCE [LARGE SCALE GENOMIC DNA]</scope>
    <source>
        <strain evidence="1 2">DSM 100977</strain>
    </source>
</reference>
<name>A0A2T6BEG0_9RHOB</name>
<dbReference type="GO" id="GO:0008146">
    <property type="term" value="F:sulfotransferase activity"/>
    <property type="evidence" value="ECO:0007669"/>
    <property type="project" value="InterPro"/>
</dbReference>
<organism evidence="1 2">
    <name type="scientific">Litoreibacter ponti</name>
    <dbReference type="NCBI Taxonomy" id="1510457"/>
    <lineage>
        <taxon>Bacteria</taxon>
        <taxon>Pseudomonadati</taxon>
        <taxon>Pseudomonadota</taxon>
        <taxon>Alphaproteobacteria</taxon>
        <taxon>Rhodobacterales</taxon>
        <taxon>Roseobacteraceae</taxon>
        <taxon>Litoreibacter</taxon>
    </lineage>
</organism>
<keyword evidence="1" id="KW-0808">Transferase</keyword>
<comment type="caution">
    <text evidence="1">The sequence shown here is derived from an EMBL/GenBank/DDBJ whole genome shotgun (WGS) entry which is preliminary data.</text>
</comment>
<dbReference type="OrthoDB" id="288532at2"/>
<sequence>MIISHPAPRGRNFIFVHIPKTGGTSMALALEARAKADDVLIGDTPKARKRRRRVQGVEATGRLWKHSTLRDIVGLVPQSQIDAARVFTLVRNPWDRIASYYHWLRAQSFEHPAVKLARGLEFSAFLHHPQTRASLQAAPYGSYVTTAAGAERCDLFVRLEHLSEDLPKLEALIGCKLGPFPHDNRSERGATRDLYSDADRDLVAEIAAEDIARFNYHF</sequence>